<dbReference type="RefSeq" id="WP_254162684.1">
    <property type="nucleotide sequence ID" value="NZ_JAHESF010000007.1"/>
</dbReference>
<evidence type="ECO:0000313" key="4">
    <source>
        <dbReference type="EMBL" id="MBT1697021.1"/>
    </source>
</evidence>
<keyword evidence="2" id="KW-0560">Oxidoreductase</keyword>
<dbReference type="InterPro" id="IPR050097">
    <property type="entry name" value="Ferredoxin-NADP_redctase_2"/>
</dbReference>
<proteinExistence type="predicted"/>
<dbReference type="Pfam" id="PF07992">
    <property type="entry name" value="Pyr_redox_2"/>
    <property type="match status" value="1"/>
</dbReference>
<dbReference type="Proteomes" id="UP001319200">
    <property type="component" value="Unassembled WGS sequence"/>
</dbReference>
<gene>
    <name evidence="4" type="ORF">KK083_09060</name>
</gene>
<dbReference type="AlphaFoldDB" id="A0AAP2DIK5"/>
<dbReference type="InterPro" id="IPR036188">
    <property type="entry name" value="FAD/NAD-bd_sf"/>
</dbReference>
<evidence type="ECO:0000256" key="2">
    <source>
        <dbReference type="ARBA" id="ARBA00023002"/>
    </source>
</evidence>
<name>A0AAP2DIK5_9BACT</name>
<reference evidence="4 5" key="1">
    <citation type="submission" date="2021-05" db="EMBL/GenBank/DDBJ databases">
        <title>A Polyphasic approach of four new species of the genus Ohtaekwangia: Ohtaekwangia histidinii sp. nov., Ohtaekwangia cretensis sp. nov., Ohtaekwangia indiensis sp. nov., Ohtaekwangia reichenbachii sp. nov. from diverse environment.</title>
        <authorList>
            <person name="Octaviana S."/>
        </authorList>
    </citation>
    <scope>NUCLEOTIDE SEQUENCE [LARGE SCALE GENOMIC DNA]</scope>
    <source>
        <strain evidence="4 5">PWU4</strain>
    </source>
</reference>
<comment type="caution">
    <text evidence="4">The sequence shown here is derived from an EMBL/GenBank/DDBJ whole genome shotgun (WGS) entry which is preliminary data.</text>
</comment>
<organism evidence="4 5">
    <name type="scientific">Chryseosolibacter histidini</name>
    <dbReference type="NCBI Taxonomy" id="2782349"/>
    <lineage>
        <taxon>Bacteria</taxon>
        <taxon>Pseudomonadati</taxon>
        <taxon>Bacteroidota</taxon>
        <taxon>Cytophagia</taxon>
        <taxon>Cytophagales</taxon>
        <taxon>Chryseotaleaceae</taxon>
        <taxon>Chryseosolibacter</taxon>
    </lineage>
</organism>
<sequence>MFDDTRFDVIIVGGSYSGLAAGMALGRALRKVLIIDSGKPCNRQTPHSHNFLTHDGKAPAEIAALARQQVERYDTVKLIADVATQGVKTAKGFEISTASGQTFSAKKLIFATGVRDIMPDLDGFAECWGISVLHCPYCHGYEVRHKKTAILGNGEYAFEFGTLISNWTDNLTLLTNGPSTLTAEQRARLGKHNIKVIETAIEKLEHRSGHVERVRFQDGTAFSVEAVYARCAFEQHCMIPQALGCDLSDDGYIKIDAFHKTTVEGVFACGDNTTRMRTVANAVGMGTTTGAIVNKEIVFENF</sequence>
<accession>A0AAP2DIK5</accession>
<evidence type="ECO:0000256" key="1">
    <source>
        <dbReference type="ARBA" id="ARBA00022630"/>
    </source>
</evidence>
<dbReference type="EMBL" id="JAHESF010000007">
    <property type="protein sequence ID" value="MBT1697021.1"/>
    <property type="molecule type" value="Genomic_DNA"/>
</dbReference>
<dbReference type="PANTHER" id="PTHR48105">
    <property type="entry name" value="THIOREDOXIN REDUCTASE 1-RELATED-RELATED"/>
    <property type="match status" value="1"/>
</dbReference>
<dbReference type="GO" id="GO:0016491">
    <property type="term" value="F:oxidoreductase activity"/>
    <property type="evidence" value="ECO:0007669"/>
    <property type="project" value="UniProtKB-KW"/>
</dbReference>
<dbReference type="PRINTS" id="PR00368">
    <property type="entry name" value="FADPNR"/>
</dbReference>
<dbReference type="Gene3D" id="3.50.50.60">
    <property type="entry name" value="FAD/NAD(P)-binding domain"/>
    <property type="match status" value="2"/>
</dbReference>
<keyword evidence="1" id="KW-0285">Flavoprotein</keyword>
<dbReference type="InterPro" id="IPR023753">
    <property type="entry name" value="FAD/NAD-binding_dom"/>
</dbReference>
<dbReference type="SUPFAM" id="SSF51905">
    <property type="entry name" value="FAD/NAD(P)-binding domain"/>
    <property type="match status" value="1"/>
</dbReference>
<dbReference type="PRINTS" id="PR00469">
    <property type="entry name" value="PNDRDTASEII"/>
</dbReference>
<evidence type="ECO:0000259" key="3">
    <source>
        <dbReference type="Pfam" id="PF07992"/>
    </source>
</evidence>
<keyword evidence="5" id="KW-1185">Reference proteome</keyword>
<evidence type="ECO:0000313" key="5">
    <source>
        <dbReference type="Proteomes" id="UP001319200"/>
    </source>
</evidence>
<feature type="domain" description="FAD/NAD(P)-binding" evidence="3">
    <location>
        <begin position="7"/>
        <end position="286"/>
    </location>
</feature>
<protein>
    <submittedName>
        <fullName evidence="4">NAD(P)/FAD-dependent oxidoreductase</fullName>
    </submittedName>
</protein>